<feature type="domain" description="GH16" evidence="9">
    <location>
        <begin position="3"/>
        <end position="249"/>
    </location>
</feature>
<evidence type="ECO:0000313" key="11">
    <source>
        <dbReference type="Proteomes" id="UP000886520"/>
    </source>
</evidence>
<protein>
    <recommendedName>
        <fullName evidence="7">Xyloglucan endotransglucosylase/hydrolase</fullName>
        <ecNumber evidence="7">2.4.1.207</ecNumber>
    </recommendedName>
</protein>
<dbReference type="PROSITE" id="PS01034">
    <property type="entry name" value="GH16_1"/>
    <property type="match status" value="1"/>
</dbReference>
<evidence type="ECO:0000313" key="10">
    <source>
        <dbReference type="EMBL" id="KAI5083435.1"/>
    </source>
</evidence>
<evidence type="ECO:0000256" key="3">
    <source>
        <dbReference type="ARBA" id="ARBA00023157"/>
    </source>
</evidence>
<sequence length="335" mass="37823">MMASHGNLFIFASFLFIDSLFVLHLSSFSSGEKCKLQSPPSATPLTGLLPCTFYNKGFANIWASDHQTISDDQYHVTIKLDASSGTGFKTKTTYVYGFFNAAIKLPANEYTAGVITTFYTSNAEIYPDTHDEIDFEFLGRIPGEEYILQTNVYANGSTNTGREQRLRLWFDPTADFHDYSILWTSQHIVLYIDDIPIREFPNLVGQKVGAVYPGKQMYLYATIWDGSDWATDGGKYRANFTYAPFVASYSNFIVNGCALPQPSSTQPPVCAAEFKSNKAIFPPQLSAQQHQSIQWVQQNYMTYDYCQDKNRYPNPLPDCTYTTPPKPHSDIEDEL</sequence>
<dbReference type="GO" id="GO:0004553">
    <property type="term" value="F:hydrolase activity, hydrolyzing O-glycosyl compounds"/>
    <property type="evidence" value="ECO:0007669"/>
    <property type="project" value="InterPro"/>
</dbReference>
<organism evidence="10 11">
    <name type="scientific">Adiantum capillus-veneris</name>
    <name type="common">Maidenhair fern</name>
    <dbReference type="NCBI Taxonomy" id="13818"/>
    <lineage>
        <taxon>Eukaryota</taxon>
        <taxon>Viridiplantae</taxon>
        <taxon>Streptophyta</taxon>
        <taxon>Embryophyta</taxon>
        <taxon>Tracheophyta</taxon>
        <taxon>Polypodiopsida</taxon>
        <taxon>Polypodiidae</taxon>
        <taxon>Polypodiales</taxon>
        <taxon>Pteridineae</taxon>
        <taxon>Pteridaceae</taxon>
        <taxon>Vittarioideae</taxon>
        <taxon>Adiantum</taxon>
    </lineage>
</organism>
<comment type="subcellular location">
    <subcellularLocation>
        <location evidence="7">Secreted</location>
        <location evidence="7">Cell wall</location>
    </subcellularLocation>
    <subcellularLocation>
        <location evidence="7">Secreted</location>
        <location evidence="7">Extracellular space</location>
        <location evidence="7">Apoplast</location>
    </subcellularLocation>
</comment>
<keyword evidence="3" id="KW-1015">Disulfide bond</keyword>
<dbReference type="OrthoDB" id="4781at2759"/>
<comment type="caution">
    <text evidence="10">The sequence shown here is derived from an EMBL/GenBank/DDBJ whole genome shotgun (WGS) entry which is preliminary data.</text>
</comment>
<dbReference type="InterPro" id="IPR010713">
    <property type="entry name" value="XET_C"/>
</dbReference>
<feature type="region of interest" description="Disordered" evidence="8">
    <location>
        <begin position="316"/>
        <end position="335"/>
    </location>
</feature>
<keyword evidence="7" id="KW-0052">Apoplast</keyword>
<feature type="signal peptide" evidence="7">
    <location>
        <begin position="1"/>
        <end position="31"/>
    </location>
</feature>
<gene>
    <name evidence="10" type="ORF">GOP47_0003178</name>
</gene>
<dbReference type="Pfam" id="PF06955">
    <property type="entry name" value="XET_C"/>
    <property type="match status" value="1"/>
</dbReference>
<evidence type="ECO:0000256" key="4">
    <source>
        <dbReference type="ARBA" id="ARBA00023180"/>
    </source>
</evidence>
<dbReference type="GO" id="GO:0010411">
    <property type="term" value="P:xyloglucan metabolic process"/>
    <property type="evidence" value="ECO:0007669"/>
    <property type="project" value="InterPro"/>
</dbReference>
<dbReference type="SUPFAM" id="SSF49899">
    <property type="entry name" value="Concanavalin A-like lectins/glucanases"/>
    <property type="match status" value="1"/>
</dbReference>
<dbReference type="PROSITE" id="PS51762">
    <property type="entry name" value="GH16_2"/>
    <property type="match status" value="1"/>
</dbReference>
<keyword evidence="11" id="KW-1185">Reference proteome</keyword>
<dbReference type="EC" id="2.4.1.207" evidence="7"/>
<keyword evidence="5 7" id="KW-0326">Glycosidase</keyword>
<dbReference type="PIRSF" id="PIRSF005604">
    <property type="entry name" value="XET"/>
    <property type="match status" value="1"/>
</dbReference>
<feature type="chain" id="PRO_5039757903" description="Xyloglucan endotransglucosylase/hydrolase" evidence="7">
    <location>
        <begin position="32"/>
        <end position="335"/>
    </location>
</feature>
<feature type="active site" description="Nucleophile" evidence="6">
    <location>
        <position position="132"/>
    </location>
</feature>
<dbReference type="EMBL" id="JABFUD020000002">
    <property type="protein sequence ID" value="KAI5083435.1"/>
    <property type="molecule type" value="Genomic_DNA"/>
</dbReference>
<reference evidence="10" key="1">
    <citation type="submission" date="2021-01" db="EMBL/GenBank/DDBJ databases">
        <title>Adiantum capillus-veneris genome.</title>
        <authorList>
            <person name="Fang Y."/>
            <person name="Liao Q."/>
        </authorList>
    </citation>
    <scope>NUCLEOTIDE SEQUENCE</scope>
    <source>
        <strain evidence="10">H3</strain>
        <tissue evidence="10">Leaf</tissue>
    </source>
</reference>
<keyword evidence="7" id="KW-0964">Secreted</keyword>
<comment type="function">
    <text evidence="7">Catalyzes xyloglucan endohydrolysis (XEH) and/or endotransglycosylation (XET). Cleaves and religates xyloglucan polymers, an essential constituent of the primary cell wall, and thereby participates in cell wall construction of growing tissues.</text>
</comment>
<keyword evidence="7" id="KW-0961">Cell wall biogenesis/degradation</keyword>
<dbReference type="InterPro" id="IPR008263">
    <property type="entry name" value="GH16_AS"/>
</dbReference>
<dbReference type="Proteomes" id="UP000886520">
    <property type="component" value="Chromosome 3"/>
</dbReference>
<evidence type="ECO:0000256" key="5">
    <source>
        <dbReference type="ARBA" id="ARBA00023295"/>
    </source>
</evidence>
<keyword evidence="1 7" id="KW-0808">Transferase</keyword>
<feature type="active site" description="Proton donor" evidence="6">
    <location>
        <position position="136"/>
    </location>
</feature>
<dbReference type="InterPro" id="IPR000757">
    <property type="entry name" value="Beta-glucanase-like"/>
</dbReference>
<name>A0A9D4VCB6_ADICA</name>
<keyword evidence="7" id="KW-0732">Signal</keyword>
<keyword evidence="7" id="KW-0134">Cell wall</keyword>
<evidence type="ECO:0000256" key="2">
    <source>
        <dbReference type="ARBA" id="ARBA00022801"/>
    </source>
</evidence>
<comment type="PTM">
    <text evidence="7">Contains at least one intrachain disulfide bond essential for its enzymatic activity.</text>
</comment>
<dbReference type="Pfam" id="PF00722">
    <property type="entry name" value="Glyco_hydro_16"/>
    <property type="match status" value="1"/>
</dbReference>
<evidence type="ECO:0000259" key="9">
    <source>
        <dbReference type="PROSITE" id="PS51762"/>
    </source>
</evidence>
<dbReference type="GO" id="GO:0071555">
    <property type="term" value="P:cell wall organization"/>
    <property type="evidence" value="ECO:0007669"/>
    <property type="project" value="UniProtKB-KW"/>
</dbReference>
<evidence type="ECO:0000256" key="1">
    <source>
        <dbReference type="ARBA" id="ARBA00022679"/>
    </source>
</evidence>
<keyword evidence="2 7" id="KW-0378">Hydrolase</keyword>
<dbReference type="GO" id="GO:0042546">
    <property type="term" value="P:cell wall biogenesis"/>
    <property type="evidence" value="ECO:0007669"/>
    <property type="project" value="InterPro"/>
</dbReference>
<proteinExistence type="inferred from homology"/>
<dbReference type="InterPro" id="IPR044791">
    <property type="entry name" value="Beta-glucanase/XTH"/>
</dbReference>
<keyword evidence="4" id="KW-0325">Glycoprotein</keyword>
<dbReference type="PANTHER" id="PTHR31062">
    <property type="entry name" value="XYLOGLUCAN ENDOTRANSGLUCOSYLASE/HYDROLASE PROTEIN 8-RELATED"/>
    <property type="match status" value="1"/>
</dbReference>
<evidence type="ECO:0000256" key="8">
    <source>
        <dbReference type="SAM" id="MobiDB-lite"/>
    </source>
</evidence>
<dbReference type="GO" id="GO:0048046">
    <property type="term" value="C:apoplast"/>
    <property type="evidence" value="ECO:0007669"/>
    <property type="project" value="UniProtKB-SubCell"/>
</dbReference>
<dbReference type="GO" id="GO:0016762">
    <property type="term" value="F:xyloglucan:xyloglucosyl transferase activity"/>
    <property type="evidence" value="ECO:0007669"/>
    <property type="project" value="UniProtKB-EC"/>
</dbReference>
<evidence type="ECO:0000256" key="6">
    <source>
        <dbReference type="PIRSR" id="PIRSR005604-1"/>
    </source>
</evidence>
<accession>A0A9D4VCB6</accession>
<dbReference type="AlphaFoldDB" id="A0A9D4VCB6"/>
<evidence type="ECO:0000256" key="7">
    <source>
        <dbReference type="RuleBase" id="RU361120"/>
    </source>
</evidence>
<comment type="similarity">
    <text evidence="7">Belongs to the glycosyl hydrolase 16 family.</text>
</comment>
<dbReference type="InterPro" id="IPR013320">
    <property type="entry name" value="ConA-like_dom_sf"/>
</dbReference>
<dbReference type="InterPro" id="IPR016455">
    <property type="entry name" value="XTH"/>
</dbReference>
<dbReference type="CDD" id="cd02176">
    <property type="entry name" value="GH16_XET"/>
    <property type="match status" value="1"/>
</dbReference>
<dbReference type="Gene3D" id="2.60.120.200">
    <property type="match status" value="1"/>
</dbReference>